<feature type="region of interest" description="Disordered" evidence="3">
    <location>
        <begin position="159"/>
        <end position="206"/>
    </location>
</feature>
<feature type="compositionally biased region" description="Basic and acidic residues" evidence="3">
    <location>
        <begin position="179"/>
        <end position="191"/>
    </location>
</feature>
<proteinExistence type="predicted"/>
<keyword evidence="6" id="KW-1185">Reference proteome</keyword>
<dbReference type="EMBL" id="KQ981909">
    <property type="protein sequence ID" value="KYN33198.1"/>
    <property type="molecule type" value="Genomic_DNA"/>
</dbReference>
<keyword evidence="1 2" id="KW-0175">Coiled coil</keyword>
<organism evidence="5 6">
    <name type="scientific">Trachymyrmex septentrionalis</name>
    <dbReference type="NCBI Taxonomy" id="34720"/>
    <lineage>
        <taxon>Eukaryota</taxon>
        <taxon>Metazoa</taxon>
        <taxon>Ecdysozoa</taxon>
        <taxon>Arthropoda</taxon>
        <taxon>Hexapoda</taxon>
        <taxon>Insecta</taxon>
        <taxon>Pterygota</taxon>
        <taxon>Neoptera</taxon>
        <taxon>Endopterygota</taxon>
        <taxon>Hymenoptera</taxon>
        <taxon>Apocrita</taxon>
        <taxon>Aculeata</taxon>
        <taxon>Formicoidea</taxon>
        <taxon>Formicidae</taxon>
        <taxon>Myrmicinae</taxon>
        <taxon>Trachymyrmex</taxon>
    </lineage>
</organism>
<feature type="compositionally biased region" description="Polar residues" evidence="3">
    <location>
        <begin position="162"/>
        <end position="178"/>
    </location>
</feature>
<dbReference type="STRING" id="34720.A0A195EYA2"/>
<gene>
    <name evidence="5" type="ORF">ALC56_12531</name>
</gene>
<dbReference type="Proteomes" id="UP000078541">
    <property type="component" value="Unassembled WGS sequence"/>
</dbReference>
<evidence type="ECO:0000256" key="2">
    <source>
        <dbReference type="SAM" id="Coils"/>
    </source>
</evidence>
<reference evidence="5 6" key="1">
    <citation type="submission" date="2016-03" db="EMBL/GenBank/DDBJ databases">
        <title>Trachymyrmex septentrionalis WGS genome.</title>
        <authorList>
            <person name="Nygaard S."/>
            <person name="Hu H."/>
            <person name="Boomsma J."/>
            <person name="Zhang G."/>
        </authorList>
    </citation>
    <scope>NUCLEOTIDE SEQUENCE [LARGE SCALE GENOMIC DNA]</scope>
    <source>
        <strain evidence="5">Tsep2-gDNA-1</strain>
        <tissue evidence="5">Whole body</tissue>
    </source>
</reference>
<sequence>MVKTRRGWYLVDRKTDEYDKRIIDEKEDALEASRATIVKQGDNNIARRRLQAKQREAALVEELSNAQKAVEAKQEEIEVTHRLAAELSQRKNEEIKRALKLGYIKSAEQSPTSCALKEAQSHLIEAKVRLEANQAELLKHWYEDNIYEKLQEAAEKKKQSWRKNLQNQLADNQRQVQQRRTEEKEQDRKMMEQAIQKTQEEDAKTREKKENNAIFLRTELAASIAAKKVWERKYKEALKDEDERIAHIIAEKEARHEKQLVTKTELRAAKEAAIDNIARELLTNVCKEKKKQKITDELYREEQRNKWMKESVRPAPKKQCDIAESFKEIVT</sequence>
<accession>A0A195EYA2</accession>
<feature type="domain" description="Trichohyalin-plectin-homology" evidence="4">
    <location>
        <begin position="143"/>
        <end position="311"/>
    </location>
</feature>
<evidence type="ECO:0000256" key="3">
    <source>
        <dbReference type="SAM" id="MobiDB-lite"/>
    </source>
</evidence>
<feature type="coiled-coil region" evidence="2">
    <location>
        <begin position="43"/>
        <end position="90"/>
    </location>
</feature>
<evidence type="ECO:0000256" key="1">
    <source>
        <dbReference type="ARBA" id="ARBA00023054"/>
    </source>
</evidence>
<dbReference type="Pfam" id="PF13868">
    <property type="entry name" value="TPH"/>
    <property type="match status" value="1"/>
</dbReference>
<dbReference type="InterPro" id="IPR043597">
    <property type="entry name" value="TPH_dom"/>
</dbReference>
<evidence type="ECO:0000313" key="6">
    <source>
        <dbReference type="Proteomes" id="UP000078541"/>
    </source>
</evidence>
<name>A0A195EYA2_9HYME</name>
<dbReference type="AlphaFoldDB" id="A0A195EYA2"/>
<evidence type="ECO:0000313" key="5">
    <source>
        <dbReference type="EMBL" id="KYN33198.1"/>
    </source>
</evidence>
<evidence type="ECO:0000259" key="4">
    <source>
        <dbReference type="Pfam" id="PF13868"/>
    </source>
</evidence>
<protein>
    <recommendedName>
        <fullName evidence="4">Trichohyalin-plectin-homology domain-containing protein</fullName>
    </recommendedName>
</protein>